<dbReference type="AlphaFoldDB" id="A0A0V0GV49"/>
<sequence>MTPLLVLAEETSLLRTPATDHYYSLGYHQNSTRSEHFFSLRQPNDPSFQGSPITAEELLPFLHQTPFSHWIHLLQATELSFSYH</sequence>
<evidence type="ECO:0000313" key="1">
    <source>
        <dbReference type="EMBL" id="JAP12049.1"/>
    </source>
</evidence>
<protein>
    <submittedName>
        <fullName evidence="1">Putative ovule protein</fullName>
    </submittedName>
</protein>
<reference evidence="1" key="1">
    <citation type="submission" date="2015-12" db="EMBL/GenBank/DDBJ databases">
        <title>Gene expression during late stages of embryo sac development: a critical building block for successful pollen-pistil interactions.</title>
        <authorList>
            <person name="Liu Y."/>
            <person name="Joly V."/>
            <person name="Sabar M."/>
            <person name="Matton D.P."/>
        </authorList>
    </citation>
    <scope>NUCLEOTIDE SEQUENCE</scope>
</reference>
<accession>A0A0V0GV49</accession>
<organism evidence="1">
    <name type="scientific">Solanum chacoense</name>
    <name type="common">Chaco potato</name>
    <dbReference type="NCBI Taxonomy" id="4108"/>
    <lineage>
        <taxon>Eukaryota</taxon>
        <taxon>Viridiplantae</taxon>
        <taxon>Streptophyta</taxon>
        <taxon>Embryophyta</taxon>
        <taxon>Tracheophyta</taxon>
        <taxon>Spermatophyta</taxon>
        <taxon>Magnoliopsida</taxon>
        <taxon>eudicotyledons</taxon>
        <taxon>Gunneridae</taxon>
        <taxon>Pentapetalae</taxon>
        <taxon>asterids</taxon>
        <taxon>lamiids</taxon>
        <taxon>Solanales</taxon>
        <taxon>Solanaceae</taxon>
        <taxon>Solanoideae</taxon>
        <taxon>Solaneae</taxon>
        <taxon>Solanum</taxon>
    </lineage>
</organism>
<dbReference type="EMBL" id="GEDG01030242">
    <property type="protein sequence ID" value="JAP12049.1"/>
    <property type="molecule type" value="Transcribed_RNA"/>
</dbReference>
<proteinExistence type="predicted"/>
<name>A0A0V0GV49_SOLCH</name>